<protein>
    <recommendedName>
        <fullName evidence="4">TcdA-E operon negative regulator</fullName>
    </recommendedName>
</protein>
<feature type="transmembrane region" description="Helical" evidence="1">
    <location>
        <begin position="41"/>
        <end position="59"/>
    </location>
</feature>
<dbReference type="EMBL" id="JAGGLJ010000012">
    <property type="protein sequence ID" value="MBP2025746.1"/>
    <property type="molecule type" value="Genomic_DNA"/>
</dbReference>
<keyword evidence="1" id="KW-0812">Transmembrane</keyword>
<evidence type="ECO:0000313" key="2">
    <source>
        <dbReference type="EMBL" id="MBP2025746.1"/>
    </source>
</evidence>
<organism evidence="2 3">
    <name type="scientific">Peptoniphilus stercorisuis</name>
    <dbReference type="NCBI Taxonomy" id="1436965"/>
    <lineage>
        <taxon>Bacteria</taxon>
        <taxon>Bacillati</taxon>
        <taxon>Bacillota</taxon>
        <taxon>Tissierellia</taxon>
        <taxon>Tissierellales</taxon>
        <taxon>Peptoniphilaceae</taxon>
        <taxon>Peptoniphilus</taxon>
    </lineage>
</organism>
<keyword evidence="1" id="KW-1133">Transmembrane helix</keyword>
<keyword evidence="1" id="KW-0472">Membrane</keyword>
<gene>
    <name evidence="2" type="ORF">J2Z71_001293</name>
</gene>
<keyword evidence="3" id="KW-1185">Reference proteome</keyword>
<evidence type="ECO:0000313" key="3">
    <source>
        <dbReference type="Proteomes" id="UP001519306"/>
    </source>
</evidence>
<comment type="caution">
    <text evidence="2">The sequence shown here is derived from an EMBL/GenBank/DDBJ whole genome shotgun (WGS) entry which is preliminary data.</text>
</comment>
<reference evidence="2 3" key="1">
    <citation type="submission" date="2021-03" db="EMBL/GenBank/DDBJ databases">
        <title>Genomic Encyclopedia of Type Strains, Phase IV (KMG-IV): sequencing the most valuable type-strain genomes for metagenomic binning, comparative biology and taxonomic classification.</title>
        <authorList>
            <person name="Goeker M."/>
        </authorList>
    </citation>
    <scope>NUCLEOTIDE SEQUENCE [LARGE SCALE GENOMIC DNA]</scope>
    <source>
        <strain evidence="2 3">DSM 27563</strain>
    </source>
</reference>
<name>A0ABS4KEP4_9FIRM</name>
<feature type="transmembrane region" description="Helical" evidence="1">
    <location>
        <begin position="6"/>
        <end position="29"/>
    </location>
</feature>
<evidence type="ECO:0000256" key="1">
    <source>
        <dbReference type="SAM" id="Phobius"/>
    </source>
</evidence>
<dbReference type="Proteomes" id="UP001519306">
    <property type="component" value="Unassembled WGS sequence"/>
</dbReference>
<dbReference type="RefSeq" id="WP_210061184.1">
    <property type="nucleotide sequence ID" value="NZ_JAGGLJ010000012.1"/>
</dbReference>
<sequence length="264" mass="30811">MENIFIGLFFLSALCLIVGLIKPSAVIKWGDGKNINRKNVFKYYGLSMMAFFILTGIFVKTPEDNNISKKVNNNIIKEEEKEKKKEEYFKILEEDKSFIIKNYADFTDFEKDRLDEIRDNIELLKDEDKEYINPHLERLDKQEEEWNIYVAEEEARKEQEKYNSGIGWYDLARDKNGLMGSYVTFSGKIVQVMEGDKSNQYRMAVNDNYDQIILIEINKNKLPANLLEDDYITIEGMSVGNITYKTIFGANNTIPGIMVDNVYF</sequence>
<proteinExistence type="predicted"/>
<accession>A0ABS4KEP4</accession>
<evidence type="ECO:0008006" key="4">
    <source>
        <dbReference type="Google" id="ProtNLM"/>
    </source>
</evidence>